<dbReference type="EMBL" id="CCBP010000067">
    <property type="protein sequence ID" value="CDO70105.1"/>
    <property type="molecule type" value="Genomic_DNA"/>
</dbReference>
<protein>
    <submittedName>
        <fullName evidence="6">Uncharacterized protein</fullName>
    </submittedName>
</protein>
<evidence type="ECO:0000313" key="7">
    <source>
        <dbReference type="Proteomes" id="UP000029665"/>
    </source>
</evidence>
<evidence type="ECO:0000256" key="2">
    <source>
        <dbReference type="ARBA" id="ARBA00022692"/>
    </source>
</evidence>
<feature type="transmembrane region" description="Helical" evidence="5">
    <location>
        <begin position="69"/>
        <end position="90"/>
    </location>
</feature>
<evidence type="ECO:0000256" key="3">
    <source>
        <dbReference type="ARBA" id="ARBA00022989"/>
    </source>
</evidence>
<evidence type="ECO:0000256" key="1">
    <source>
        <dbReference type="ARBA" id="ARBA00004141"/>
    </source>
</evidence>
<accession>A0A060S6V9</accession>
<keyword evidence="3 5" id="KW-1133">Transmembrane helix</keyword>
<keyword evidence="7" id="KW-1185">Reference proteome</keyword>
<comment type="caution">
    <text evidence="6">The sequence shown here is derived from an EMBL/GenBank/DDBJ whole genome shotgun (WGS) entry which is preliminary data.</text>
</comment>
<proteinExistence type="predicted"/>
<dbReference type="STRING" id="5643.A0A060S6V9"/>
<comment type="subcellular location">
    <subcellularLocation>
        <location evidence="1">Membrane</location>
        <topology evidence="1">Multi-pass membrane protein</topology>
    </subcellularLocation>
</comment>
<dbReference type="HOGENOM" id="CLU_083659_0_0_1"/>
<dbReference type="AlphaFoldDB" id="A0A060S6V9"/>
<dbReference type="Proteomes" id="UP000029665">
    <property type="component" value="Unassembled WGS sequence"/>
</dbReference>
<keyword evidence="4 5" id="KW-0472">Membrane</keyword>
<evidence type="ECO:0000256" key="4">
    <source>
        <dbReference type="ARBA" id="ARBA00023136"/>
    </source>
</evidence>
<dbReference type="Pfam" id="PF00335">
    <property type="entry name" value="Tetraspanin"/>
    <property type="match status" value="1"/>
</dbReference>
<name>A0A060S6V9_PYCCI</name>
<organism evidence="6 7">
    <name type="scientific">Pycnoporus cinnabarinus</name>
    <name type="common">Cinnabar-red polypore</name>
    <name type="synonym">Trametes cinnabarina</name>
    <dbReference type="NCBI Taxonomy" id="5643"/>
    <lineage>
        <taxon>Eukaryota</taxon>
        <taxon>Fungi</taxon>
        <taxon>Dikarya</taxon>
        <taxon>Basidiomycota</taxon>
        <taxon>Agaricomycotina</taxon>
        <taxon>Agaricomycetes</taxon>
        <taxon>Polyporales</taxon>
        <taxon>Polyporaceae</taxon>
        <taxon>Trametes</taxon>
    </lineage>
</organism>
<sequence length="244" mass="27531">MSRHFCFCIPVRAGVFIFSFISFALATLTAGLGWFLFHLVEANKLSEVEDKLSADDKTTFEQAVRTHKWAIILGSLIFTFIALVSFFGFIGSIVRNRRMVKAYSIMVIISFLLGSLASGFLLYVNWSHKPFCVKIDGKETCTQNQLNLGEKIGLTISVVVQWLIQLCDDETSGGDAKQPPLPPRTDIVTIIRRYYHQLEDEREYRHDFRLNPTDAGTYEAKEGLLAPQAPYPYADNQNSFGSKA</sequence>
<evidence type="ECO:0000313" key="6">
    <source>
        <dbReference type="EMBL" id="CDO70105.1"/>
    </source>
</evidence>
<dbReference type="InterPro" id="IPR018499">
    <property type="entry name" value="Tetraspanin/Peripherin"/>
</dbReference>
<dbReference type="OrthoDB" id="7862095at2759"/>
<dbReference type="GO" id="GO:0016020">
    <property type="term" value="C:membrane"/>
    <property type="evidence" value="ECO:0007669"/>
    <property type="project" value="UniProtKB-SubCell"/>
</dbReference>
<evidence type="ECO:0000256" key="5">
    <source>
        <dbReference type="SAM" id="Phobius"/>
    </source>
</evidence>
<reference evidence="6" key="1">
    <citation type="submission" date="2014-01" db="EMBL/GenBank/DDBJ databases">
        <title>The genome of the white-rot fungus Pycnoporus cinnabarinus: a basidiomycete model with a versatile arsenal for lignocellulosic biomass breakdown.</title>
        <authorList>
            <person name="Levasseur A."/>
            <person name="Lomascolo A."/>
            <person name="Ruiz-Duenas F.J."/>
            <person name="Uzan E."/>
            <person name="Piumi F."/>
            <person name="Kues U."/>
            <person name="Ram A.F.J."/>
            <person name="Murat C."/>
            <person name="Haon M."/>
            <person name="Benoit I."/>
            <person name="Arfi Y."/>
            <person name="Chevret D."/>
            <person name="Drula E."/>
            <person name="Kwon M.J."/>
            <person name="Gouret P."/>
            <person name="Lesage-Meessen L."/>
            <person name="Lombard V."/>
            <person name="Mariette J."/>
            <person name="Noirot C."/>
            <person name="Park J."/>
            <person name="Patyshakuliyeva A."/>
            <person name="Wieneger R.A.B."/>
            <person name="Wosten H.A.B."/>
            <person name="Martin F."/>
            <person name="Coutinho P.M."/>
            <person name="de Vries R."/>
            <person name="Martinez A.T."/>
            <person name="Klopp C."/>
            <person name="Pontarotti P."/>
            <person name="Henrissat B."/>
            <person name="Record E."/>
        </authorList>
    </citation>
    <scope>NUCLEOTIDE SEQUENCE [LARGE SCALE GENOMIC DNA]</scope>
    <source>
        <strain evidence="6">BRFM137</strain>
    </source>
</reference>
<feature type="transmembrane region" description="Helical" evidence="5">
    <location>
        <begin position="12"/>
        <end position="37"/>
    </location>
</feature>
<feature type="transmembrane region" description="Helical" evidence="5">
    <location>
        <begin position="102"/>
        <end position="126"/>
    </location>
</feature>
<gene>
    <name evidence="6" type="ORF">BN946_scf184806.g32</name>
</gene>
<keyword evidence="2 5" id="KW-0812">Transmembrane</keyword>